<dbReference type="STRING" id="1231391.GCA_000308195_01735"/>
<dbReference type="PANTHER" id="PTHR30118">
    <property type="entry name" value="HTH-TYPE TRANSCRIPTIONAL REGULATOR LEUO-RELATED"/>
    <property type="match status" value="1"/>
</dbReference>
<dbReference type="Pfam" id="PF00126">
    <property type="entry name" value="HTH_1"/>
    <property type="match status" value="1"/>
</dbReference>
<dbReference type="Gene3D" id="1.10.10.10">
    <property type="entry name" value="Winged helix-like DNA-binding domain superfamily/Winged helix DNA-binding domain"/>
    <property type="match status" value="1"/>
</dbReference>
<keyword evidence="2" id="KW-0805">Transcription regulation</keyword>
<proteinExistence type="inferred from homology"/>
<dbReference type="Gene3D" id="3.40.190.10">
    <property type="entry name" value="Periplasmic binding protein-like II"/>
    <property type="match status" value="2"/>
</dbReference>
<dbReference type="InterPro" id="IPR036388">
    <property type="entry name" value="WH-like_DNA-bd_sf"/>
</dbReference>
<dbReference type="CDD" id="cd08459">
    <property type="entry name" value="PBP2_DntR_NahR_LinR_like"/>
    <property type="match status" value="1"/>
</dbReference>
<dbReference type="PROSITE" id="PS50931">
    <property type="entry name" value="HTH_LYSR"/>
    <property type="match status" value="1"/>
</dbReference>
<dbReference type="PANTHER" id="PTHR30118:SF15">
    <property type="entry name" value="TRANSCRIPTIONAL REGULATORY PROTEIN"/>
    <property type="match status" value="1"/>
</dbReference>
<dbReference type="AlphaFoldDB" id="A0A2U1CPY9"/>
<dbReference type="Pfam" id="PF03466">
    <property type="entry name" value="LysR_substrate"/>
    <property type="match status" value="1"/>
</dbReference>
<evidence type="ECO:0000256" key="1">
    <source>
        <dbReference type="ARBA" id="ARBA00009437"/>
    </source>
</evidence>
<dbReference type="EMBL" id="QEKO01000001">
    <property type="protein sequence ID" value="PVY67949.1"/>
    <property type="molecule type" value="Genomic_DNA"/>
</dbReference>
<dbReference type="InterPro" id="IPR005119">
    <property type="entry name" value="LysR_subst-bd"/>
</dbReference>
<evidence type="ECO:0000259" key="5">
    <source>
        <dbReference type="PROSITE" id="PS50931"/>
    </source>
</evidence>
<dbReference type="SUPFAM" id="SSF53850">
    <property type="entry name" value="Periplasmic binding protein-like II"/>
    <property type="match status" value="1"/>
</dbReference>
<accession>A0A2U1CPY9</accession>
<dbReference type="GO" id="GO:0003700">
    <property type="term" value="F:DNA-binding transcription factor activity"/>
    <property type="evidence" value="ECO:0007669"/>
    <property type="project" value="InterPro"/>
</dbReference>
<keyword evidence="7" id="KW-1185">Reference proteome</keyword>
<gene>
    <name evidence="6" type="ORF">C7440_0335</name>
</gene>
<comment type="caution">
    <text evidence="6">The sequence shown here is derived from an EMBL/GenBank/DDBJ whole genome shotgun (WGS) entry which is preliminary data.</text>
</comment>
<organism evidence="6 7">
    <name type="scientific">Pusillimonas noertemannii</name>
    <dbReference type="NCBI Taxonomy" id="305977"/>
    <lineage>
        <taxon>Bacteria</taxon>
        <taxon>Pseudomonadati</taxon>
        <taxon>Pseudomonadota</taxon>
        <taxon>Betaproteobacteria</taxon>
        <taxon>Burkholderiales</taxon>
        <taxon>Alcaligenaceae</taxon>
        <taxon>Pusillimonas</taxon>
    </lineage>
</organism>
<reference evidence="6 7" key="1">
    <citation type="submission" date="2018-04" db="EMBL/GenBank/DDBJ databases">
        <title>Genomic Encyclopedia of Type Strains, Phase IV (KMG-IV): sequencing the most valuable type-strain genomes for metagenomic binning, comparative biology and taxonomic classification.</title>
        <authorList>
            <person name="Goeker M."/>
        </authorList>
    </citation>
    <scope>NUCLEOTIDE SEQUENCE [LARGE SCALE GENOMIC DNA]</scope>
    <source>
        <strain evidence="6 7">DSM 10065</strain>
    </source>
</reference>
<dbReference type="InterPro" id="IPR050389">
    <property type="entry name" value="LysR-type_TF"/>
</dbReference>
<dbReference type="OrthoDB" id="8523210at2"/>
<evidence type="ECO:0000256" key="2">
    <source>
        <dbReference type="ARBA" id="ARBA00023015"/>
    </source>
</evidence>
<keyword evidence="3" id="KW-0238">DNA-binding</keyword>
<feature type="domain" description="HTH lysR-type" evidence="5">
    <location>
        <begin position="6"/>
        <end position="63"/>
    </location>
</feature>
<evidence type="ECO:0000313" key="7">
    <source>
        <dbReference type="Proteomes" id="UP000246145"/>
    </source>
</evidence>
<dbReference type="Proteomes" id="UP000246145">
    <property type="component" value="Unassembled WGS sequence"/>
</dbReference>
<dbReference type="PRINTS" id="PR00039">
    <property type="entry name" value="HTHLYSR"/>
</dbReference>
<name>A0A2U1CPY9_9BURK</name>
<dbReference type="GO" id="GO:0003677">
    <property type="term" value="F:DNA binding"/>
    <property type="evidence" value="ECO:0007669"/>
    <property type="project" value="UniProtKB-KW"/>
</dbReference>
<dbReference type="InterPro" id="IPR036390">
    <property type="entry name" value="WH_DNA-bd_sf"/>
</dbReference>
<protein>
    <submittedName>
        <fullName evidence="6">LysR family transcriptional regulator</fullName>
    </submittedName>
</protein>
<dbReference type="RefSeq" id="WP_116517240.1">
    <property type="nucleotide sequence ID" value="NZ_JACCEX010000001.1"/>
</dbReference>
<dbReference type="SUPFAM" id="SSF46785">
    <property type="entry name" value="Winged helix' DNA-binding domain"/>
    <property type="match status" value="1"/>
</dbReference>
<dbReference type="InterPro" id="IPR000847">
    <property type="entry name" value="LysR_HTH_N"/>
</dbReference>
<comment type="similarity">
    <text evidence="1">Belongs to the LysR transcriptional regulatory family.</text>
</comment>
<keyword evidence="4" id="KW-0804">Transcription</keyword>
<evidence type="ECO:0000313" key="6">
    <source>
        <dbReference type="EMBL" id="PVY67949.1"/>
    </source>
</evidence>
<evidence type="ECO:0000256" key="3">
    <source>
        <dbReference type="ARBA" id="ARBA00023125"/>
    </source>
</evidence>
<sequence length="308" mass="34994">MDLKDIDLNLLVVFNRLLMERSVSAAADKLGLTQPAVSNALKRLRVLLNDELFLRTTRGMEPTPYALQLAEPIAYALSTIQSTLSHQTVFDPATSDRRFTLAMTDLGEIELLPPLMDRLEELAPGVTVSTVRNADRLRDDMEAGHVDLAIGLLPGLKTNFFQQRLFMQRYVCLFRRGHALDKRRVTRREFYEADHVVVVSAGTGHAKMDEIIESAEETRRVRLLVPHFVAIGHILASTEMIATVPERYARRCAEPFGLRYVDHPVELPQIGINLFWHAKFHKEPGNQWLRQLIFELFSTSLNVPERGA</sequence>
<evidence type="ECO:0000256" key="4">
    <source>
        <dbReference type="ARBA" id="ARBA00023163"/>
    </source>
</evidence>